<dbReference type="EMBL" id="CAVMBE010000008">
    <property type="protein sequence ID" value="CAK3869699.1"/>
    <property type="molecule type" value="Genomic_DNA"/>
</dbReference>
<protein>
    <submittedName>
        <fullName evidence="1">Uncharacterized protein</fullName>
    </submittedName>
</protein>
<evidence type="ECO:0000313" key="2">
    <source>
        <dbReference type="Proteomes" id="UP001296104"/>
    </source>
</evidence>
<accession>A0AAI8YTY4</accession>
<proteinExistence type="predicted"/>
<evidence type="ECO:0000313" key="1">
    <source>
        <dbReference type="EMBL" id="CAK3869699.1"/>
    </source>
</evidence>
<reference evidence="1" key="1">
    <citation type="submission" date="2023-11" db="EMBL/GenBank/DDBJ databases">
        <authorList>
            <person name="Alioto T."/>
            <person name="Alioto T."/>
            <person name="Gomez Garrido J."/>
        </authorList>
    </citation>
    <scope>NUCLEOTIDE SEQUENCE</scope>
</reference>
<dbReference type="Proteomes" id="UP001296104">
    <property type="component" value="Unassembled WGS sequence"/>
</dbReference>
<comment type="caution">
    <text evidence="1">The sequence shown here is derived from an EMBL/GenBank/DDBJ whole genome shotgun (WGS) entry which is preliminary data.</text>
</comment>
<dbReference type="AlphaFoldDB" id="A0AAI8YTY4"/>
<keyword evidence="2" id="KW-1185">Reference proteome</keyword>
<name>A0AAI8YTY4_9PEZI</name>
<sequence length="80" mass="9074">MAIKRILAEPGDLSPLFIVPTSARTNYRIDSGYVDHNTWGLSARGKLHAYTIIREGIHGLKSVVISAEEITIFRYVRRFD</sequence>
<gene>
    <name evidence="1" type="ORF">LECACI_7A001963</name>
</gene>
<organism evidence="1 2">
    <name type="scientific">Lecanosticta acicola</name>
    <dbReference type="NCBI Taxonomy" id="111012"/>
    <lineage>
        <taxon>Eukaryota</taxon>
        <taxon>Fungi</taxon>
        <taxon>Dikarya</taxon>
        <taxon>Ascomycota</taxon>
        <taxon>Pezizomycotina</taxon>
        <taxon>Dothideomycetes</taxon>
        <taxon>Dothideomycetidae</taxon>
        <taxon>Mycosphaerellales</taxon>
        <taxon>Mycosphaerellaceae</taxon>
        <taxon>Lecanosticta</taxon>
    </lineage>
</organism>